<keyword evidence="6" id="KW-0679">Respiratory chain</keyword>
<comment type="function">
    <text evidence="1">Accessory subunit of the mitochondrial membrane respiratory chain NADH dehydrogenase (Complex I), that is believed not to be involved in catalysis. Complex I functions in the transfer of electrons from NADH to the respiratory chain. The immediate electron acceptor for the enzyme is believed to be ubiquinone.</text>
</comment>
<keyword evidence="18" id="KW-1185">Reference proteome</keyword>
<name>A0A0N0NM11_9EURO</name>
<evidence type="ECO:0000256" key="12">
    <source>
        <dbReference type="ARBA" id="ARBA00023128"/>
    </source>
</evidence>
<comment type="caution">
    <text evidence="17">The sequence shown here is derived from an EMBL/GenBank/DDBJ whole genome shotgun (WGS) entry which is preliminary data.</text>
</comment>
<evidence type="ECO:0000256" key="11">
    <source>
        <dbReference type="ARBA" id="ARBA00022989"/>
    </source>
</evidence>
<keyword evidence="7" id="KW-0812">Transmembrane</keyword>
<dbReference type="GeneID" id="28735246"/>
<protein>
    <recommendedName>
        <fullName evidence="4">NADH dehydrogenase [ubiquinone] 1 beta subcomplex subunit 11, mitochondrial</fullName>
    </recommendedName>
    <alternativeName>
        <fullName evidence="15">Complex I-ESSS</fullName>
    </alternativeName>
    <alternativeName>
        <fullName evidence="14">NADH-ubiquinone oxidoreductase ESSS subunit</fullName>
    </alternativeName>
</protein>
<sequence length="125" mass="14397">MFTQTLRSAAIRGTALTARPRFVPRTTAPFTRYLSSSRAARAAEKHDDHDSHFDEPGGWLFGVPPGEKYEPEGWEFDWFYIFYPSLIIAGLVYSMKEDTSIQTWALEEARRRLEKEGILEDPNPE</sequence>
<dbReference type="Pfam" id="PF10183">
    <property type="entry name" value="ESSS"/>
    <property type="match status" value="1"/>
</dbReference>
<evidence type="ECO:0000256" key="13">
    <source>
        <dbReference type="ARBA" id="ARBA00023136"/>
    </source>
</evidence>
<keyword evidence="13" id="KW-0472">Membrane</keyword>
<evidence type="ECO:0000313" key="17">
    <source>
        <dbReference type="EMBL" id="KPI39808.1"/>
    </source>
</evidence>
<evidence type="ECO:0000256" key="15">
    <source>
        <dbReference type="ARBA" id="ARBA00031387"/>
    </source>
</evidence>
<dbReference type="VEuPathDB" id="FungiDB:AB675_3325"/>
<proteinExistence type="inferred from homology"/>
<evidence type="ECO:0000313" key="18">
    <source>
        <dbReference type="Proteomes" id="UP000038010"/>
    </source>
</evidence>
<evidence type="ECO:0000256" key="16">
    <source>
        <dbReference type="ARBA" id="ARBA00046528"/>
    </source>
</evidence>
<dbReference type="PANTHER" id="PTHR40637">
    <property type="entry name" value="ESSS SUBUNIT OF NADH:UBIQUINONE OXIDOREDUCTASE (COMPLEX I) PROTEIN"/>
    <property type="match status" value="1"/>
</dbReference>
<organism evidence="17 18">
    <name type="scientific">Cyphellophora attinorum</name>
    <dbReference type="NCBI Taxonomy" id="1664694"/>
    <lineage>
        <taxon>Eukaryota</taxon>
        <taxon>Fungi</taxon>
        <taxon>Dikarya</taxon>
        <taxon>Ascomycota</taxon>
        <taxon>Pezizomycotina</taxon>
        <taxon>Eurotiomycetes</taxon>
        <taxon>Chaetothyriomycetidae</taxon>
        <taxon>Chaetothyriales</taxon>
        <taxon>Cyphellophoraceae</taxon>
        <taxon>Cyphellophora</taxon>
    </lineage>
</organism>
<evidence type="ECO:0000256" key="8">
    <source>
        <dbReference type="ARBA" id="ARBA00022792"/>
    </source>
</evidence>
<keyword evidence="12" id="KW-0496">Mitochondrion</keyword>
<evidence type="ECO:0000256" key="1">
    <source>
        <dbReference type="ARBA" id="ARBA00003195"/>
    </source>
</evidence>
<evidence type="ECO:0000256" key="3">
    <source>
        <dbReference type="ARBA" id="ARBA00008915"/>
    </source>
</evidence>
<dbReference type="InterPro" id="IPR019329">
    <property type="entry name" value="NADH_UbQ_OxRdtase_ESSS_su"/>
</dbReference>
<keyword evidence="11" id="KW-1133">Transmembrane helix</keyword>
<dbReference type="STRING" id="1664694.A0A0N0NM11"/>
<reference evidence="17 18" key="1">
    <citation type="submission" date="2015-06" db="EMBL/GenBank/DDBJ databases">
        <title>Draft genome of the ant-associated black yeast Phialophora attae CBS 131958.</title>
        <authorList>
            <person name="Moreno L.F."/>
            <person name="Stielow B.J."/>
            <person name="de Hoog S."/>
            <person name="Vicente V.A."/>
            <person name="Weiss V.A."/>
            <person name="de Vries M."/>
            <person name="Cruz L.M."/>
            <person name="Souza E.M."/>
        </authorList>
    </citation>
    <scope>NUCLEOTIDE SEQUENCE [LARGE SCALE GENOMIC DNA]</scope>
    <source>
        <strain evidence="17 18">CBS 131958</strain>
    </source>
</reference>
<accession>A0A0N0NM11</accession>
<keyword evidence="9" id="KW-0809">Transit peptide</keyword>
<keyword evidence="10" id="KW-0249">Electron transport</keyword>
<evidence type="ECO:0000256" key="6">
    <source>
        <dbReference type="ARBA" id="ARBA00022660"/>
    </source>
</evidence>
<comment type="similarity">
    <text evidence="3">Belongs to the complex I NDUFB11 subunit family.</text>
</comment>
<evidence type="ECO:0000256" key="4">
    <source>
        <dbReference type="ARBA" id="ARBA00018632"/>
    </source>
</evidence>
<dbReference type="OrthoDB" id="2147978at2759"/>
<gene>
    <name evidence="17" type="ORF">AB675_3325</name>
</gene>
<evidence type="ECO:0000256" key="9">
    <source>
        <dbReference type="ARBA" id="ARBA00022946"/>
    </source>
</evidence>
<dbReference type="PANTHER" id="PTHR40637:SF1">
    <property type="entry name" value="ESSS SUBUNIT OF NADH:UBIQUINONE OXIDOREDUCTASE (COMPLEX I) PROTEIN"/>
    <property type="match status" value="1"/>
</dbReference>
<keyword evidence="8" id="KW-0999">Mitochondrion inner membrane</keyword>
<dbReference type="AlphaFoldDB" id="A0A0N0NM11"/>
<dbReference type="RefSeq" id="XP_017999771.1">
    <property type="nucleotide sequence ID" value="XM_018143366.1"/>
</dbReference>
<evidence type="ECO:0000256" key="2">
    <source>
        <dbReference type="ARBA" id="ARBA00004434"/>
    </source>
</evidence>
<dbReference type="GO" id="GO:0005743">
    <property type="term" value="C:mitochondrial inner membrane"/>
    <property type="evidence" value="ECO:0007669"/>
    <property type="project" value="UniProtKB-SubCell"/>
</dbReference>
<evidence type="ECO:0000256" key="5">
    <source>
        <dbReference type="ARBA" id="ARBA00022448"/>
    </source>
</evidence>
<evidence type="ECO:0000256" key="7">
    <source>
        <dbReference type="ARBA" id="ARBA00022692"/>
    </source>
</evidence>
<comment type="subcellular location">
    <subcellularLocation>
        <location evidence="2">Mitochondrion inner membrane</location>
        <topology evidence="2">Single-pass membrane protein</topology>
    </subcellularLocation>
</comment>
<evidence type="ECO:0000256" key="10">
    <source>
        <dbReference type="ARBA" id="ARBA00022982"/>
    </source>
</evidence>
<dbReference type="EMBL" id="LFJN01000014">
    <property type="protein sequence ID" value="KPI39808.1"/>
    <property type="molecule type" value="Genomic_DNA"/>
</dbReference>
<evidence type="ECO:0000256" key="14">
    <source>
        <dbReference type="ARBA" id="ARBA00030753"/>
    </source>
</evidence>
<dbReference type="Proteomes" id="UP000038010">
    <property type="component" value="Unassembled WGS sequence"/>
</dbReference>
<keyword evidence="5" id="KW-0813">Transport</keyword>
<comment type="subunit">
    <text evidence="16">Complex I is composed of 45 different subunits. Interacts with BCAP31.</text>
</comment>